<dbReference type="STRING" id="1817864.A2Z21_08635"/>
<organism evidence="6 7">
    <name type="scientific">Fraserbacteria sp. (strain RBG_16_55_9)</name>
    <dbReference type="NCBI Taxonomy" id="1817864"/>
    <lineage>
        <taxon>Bacteria</taxon>
        <taxon>Candidatus Fraseribacteriota</taxon>
    </lineage>
</organism>
<comment type="caution">
    <text evidence="6">The sequence shown here is derived from an EMBL/GenBank/DDBJ whole genome shotgun (WGS) entry which is preliminary data.</text>
</comment>
<proteinExistence type="inferred from homology"/>
<comment type="similarity">
    <text evidence="1 4 5">Belongs to the bacterial ribosomal protein bL17 family.</text>
</comment>
<dbReference type="Proteomes" id="UP000179157">
    <property type="component" value="Unassembled WGS sequence"/>
</dbReference>
<dbReference type="SUPFAM" id="SSF64263">
    <property type="entry name" value="Prokaryotic ribosomal protein L17"/>
    <property type="match status" value="1"/>
</dbReference>
<protein>
    <recommendedName>
        <fullName evidence="4">Large ribosomal subunit protein bL17</fullName>
    </recommendedName>
</protein>
<evidence type="ECO:0000313" key="7">
    <source>
        <dbReference type="Proteomes" id="UP000179157"/>
    </source>
</evidence>
<evidence type="ECO:0000256" key="4">
    <source>
        <dbReference type="HAMAP-Rule" id="MF_01368"/>
    </source>
</evidence>
<dbReference type="PANTHER" id="PTHR14413:SF16">
    <property type="entry name" value="LARGE RIBOSOMAL SUBUNIT PROTEIN BL17M"/>
    <property type="match status" value="1"/>
</dbReference>
<dbReference type="NCBIfam" id="TIGR00059">
    <property type="entry name" value="L17"/>
    <property type="match status" value="1"/>
</dbReference>
<dbReference type="InterPro" id="IPR000456">
    <property type="entry name" value="Ribosomal_bL17"/>
</dbReference>
<dbReference type="InterPro" id="IPR036373">
    <property type="entry name" value="Ribosomal_bL17_sf"/>
</dbReference>
<gene>
    <name evidence="4" type="primary">rplQ</name>
    <name evidence="6" type="ORF">A2Z21_08635</name>
</gene>
<reference evidence="6 7" key="1">
    <citation type="journal article" date="2016" name="Nat. Commun.">
        <title>Thousands of microbial genomes shed light on interconnected biogeochemical processes in an aquifer system.</title>
        <authorList>
            <person name="Anantharaman K."/>
            <person name="Brown C.T."/>
            <person name="Hug L.A."/>
            <person name="Sharon I."/>
            <person name="Castelle C.J."/>
            <person name="Probst A.J."/>
            <person name="Thomas B.C."/>
            <person name="Singh A."/>
            <person name="Wilkins M.J."/>
            <person name="Karaoz U."/>
            <person name="Brodie E.L."/>
            <person name="Williams K.H."/>
            <person name="Hubbard S.S."/>
            <person name="Banfield J.F."/>
        </authorList>
    </citation>
    <scope>NUCLEOTIDE SEQUENCE [LARGE SCALE GENOMIC DNA]</scope>
    <source>
        <strain evidence="7">RBG_16_55_9</strain>
    </source>
</reference>
<evidence type="ECO:0000313" key="6">
    <source>
        <dbReference type="EMBL" id="OGF53017.1"/>
    </source>
</evidence>
<dbReference type="GO" id="GO:0022625">
    <property type="term" value="C:cytosolic large ribosomal subunit"/>
    <property type="evidence" value="ECO:0007669"/>
    <property type="project" value="TreeGrafter"/>
</dbReference>
<sequence>MRHRKKFRKLNRTASHRKLMLASQVKALIAHGKVDTTVTRAKESRIMAEKLITWAKQGDVHARRQVFRVLQDKDIIKKLFDEIGPRYQDRQGGYTRVLKLPPRLGDGAEMARLTWV</sequence>
<evidence type="ECO:0000256" key="1">
    <source>
        <dbReference type="ARBA" id="ARBA00008777"/>
    </source>
</evidence>
<dbReference type="Pfam" id="PF01196">
    <property type="entry name" value="Ribosomal_L17"/>
    <property type="match status" value="1"/>
</dbReference>
<dbReference type="GO" id="GO:0003735">
    <property type="term" value="F:structural constituent of ribosome"/>
    <property type="evidence" value="ECO:0007669"/>
    <property type="project" value="InterPro"/>
</dbReference>
<dbReference type="AlphaFoldDB" id="A0A1F5UPD4"/>
<evidence type="ECO:0000256" key="2">
    <source>
        <dbReference type="ARBA" id="ARBA00022980"/>
    </source>
</evidence>
<accession>A0A1F5UPD4</accession>
<dbReference type="PANTHER" id="PTHR14413">
    <property type="entry name" value="RIBOSOMAL PROTEIN L17"/>
    <property type="match status" value="1"/>
</dbReference>
<evidence type="ECO:0000256" key="3">
    <source>
        <dbReference type="ARBA" id="ARBA00023274"/>
    </source>
</evidence>
<evidence type="ECO:0000256" key="5">
    <source>
        <dbReference type="RuleBase" id="RU000660"/>
    </source>
</evidence>
<keyword evidence="3 4" id="KW-0687">Ribonucleoprotein</keyword>
<dbReference type="GO" id="GO:0006412">
    <property type="term" value="P:translation"/>
    <property type="evidence" value="ECO:0007669"/>
    <property type="project" value="UniProtKB-UniRule"/>
</dbReference>
<dbReference type="EMBL" id="MFGX01000122">
    <property type="protein sequence ID" value="OGF53017.1"/>
    <property type="molecule type" value="Genomic_DNA"/>
</dbReference>
<keyword evidence="2 4" id="KW-0689">Ribosomal protein</keyword>
<name>A0A1F5UPD4_FRAXR</name>
<dbReference type="FunFam" id="3.90.1030.10:FF:000001">
    <property type="entry name" value="50S ribosomal protein L17"/>
    <property type="match status" value="1"/>
</dbReference>
<dbReference type="HAMAP" id="MF_01368">
    <property type="entry name" value="Ribosomal_bL17"/>
    <property type="match status" value="1"/>
</dbReference>
<dbReference type="Gene3D" id="3.90.1030.10">
    <property type="entry name" value="Ribosomal protein L17"/>
    <property type="match status" value="1"/>
</dbReference>
<comment type="subunit">
    <text evidence="4">Part of the 50S ribosomal subunit. Contacts protein L32.</text>
</comment>